<evidence type="ECO:0000313" key="1">
    <source>
        <dbReference type="EMBL" id="MBD2774181.1"/>
    </source>
</evidence>
<gene>
    <name evidence="1" type="ORF">ICL16_19395</name>
</gene>
<dbReference type="EMBL" id="JACXAE010000064">
    <property type="protein sequence ID" value="MBD2774181.1"/>
    <property type="molecule type" value="Genomic_DNA"/>
</dbReference>
<dbReference type="Proteomes" id="UP000629098">
    <property type="component" value="Unassembled WGS sequence"/>
</dbReference>
<proteinExistence type="predicted"/>
<name>A0A8J7C862_9CYAN</name>
<keyword evidence="2" id="KW-1185">Reference proteome</keyword>
<comment type="caution">
    <text evidence="1">The sequence shown here is derived from an EMBL/GenBank/DDBJ whole genome shotgun (WGS) entry which is preliminary data.</text>
</comment>
<reference evidence="1" key="1">
    <citation type="submission" date="2020-09" db="EMBL/GenBank/DDBJ databases">
        <title>Iningainema tapete sp. nov. (Scytonemataceae, Cyanobacteria) from greenhouses in central Florida (USA) produces two types of nodularin with biosynthetic potential for microcystin-LR and anabaenopeptins.</title>
        <authorList>
            <person name="Berthold D.E."/>
            <person name="Lefler F.W."/>
            <person name="Huang I.-S."/>
            <person name="Abdulla H."/>
            <person name="Zimba P.V."/>
            <person name="Laughinghouse H.D. IV."/>
        </authorList>
    </citation>
    <scope>NUCLEOTIDE SEQUENCE</scope>
    <source>
        <strain evidence="1">BLCCT55</strain>
    </source>
</reference>
<dbReference type="AlphaFoldDB" id="A0A8J7C862"/>
<accession>A0A8J7C862</accession>
<sequence>MSLDFALCKVMRLVLGARITDKSQGKVRQAKMLTTVTNKAVFTSTGNHLI</sequence>
<organism evidence="1 2">
    <name type="scientific">Iningainema tapete BLCC-T55</name>
    <dbReference type="NCBI Taxonomy" id="2748662"/>
    <lineage>
        <taxon>Bacteria</taxon>
        <taxon>Bacillati</taxon>
        <taxon>Cyanobacteriota</taxon>
        <taxon>Cyanophyceae</taxon>
        <taxon>Nostocales</taxon>
        <taxon>Scytonemataceae</taxon>
        <taxon>Iningainema tapete</taxon>
    </lineage>
</organism>
<dbReference type="RefSeq" id="WP_190830844.1">
    <property type="nucleotide sequence ID" value="NZ_CAWPPI010000064.1"/>
</dbReference>
<evidence type="ECO:0000313" key="2">
    <source>
        <dbReference type="Proteomes" id="UP000629098"/>
    </source>
</evidence>
<protein>
    <submittedName>
        <fullName evidence="1">Uncharacterized protein</fullName>
    </submittedName>
</protein>